<dbReference type="KEGG" id="cic:CICLE_v10030031mg"/>
<accession>V4SJH9</accession>
<evidence type="ECO:0000313" key="2">
    <source>
        <dbReference type="EMBL" id="ESR37181.1"/>
    </source>
</evidence>
<reference evidence="2 3" key="1">
    <citation type="submission" date="2013-10" db="EMBL/GenBank/DDBJ databases">
        <authorList>
            <consortium name="International Citrus Genome Consortium"/>
            <person name="Jenkins J."/>
            <person name="Schmutz J."/>
            <person name="Prochnik S."/>
            <person name="Rokhsar D."/>
            <person name="Gmitter F."/>
            <person name="Ollitrault P."/>
            <person name="Machado M."/>
            <person name="Talon M."/>
            <person name="Wincker P."/>
            <person name="Jaillon O."/>
            <person name="Morgante M."/>
        </authorList>
    </citation>
    <scope>NUCLEOTIDE SEQUENCE</scope>
    <source>
        <strain evidence="3">cv. Clemenules</strain>
    </source>
</reference>
<name>V4SJH9_CITCL</name>
<evidence type="ECO:0000256" key="1">
    <source>
        <dbReference type="SAM" id="MobiDB-lite"/>
    </source>
</evidence>
<feature type="region of interest" description="Disordered" evidence="1">
    <location>
        <begin position="1"/>
        <end position="41"/>
    </location>
</feature>
<proteinExistence type="predicted"/>
<dbReference type="Gramene" id="ESR37181">
    <property type="protein sequence ID" value="ESR37181"/>
    <property type="gene ID" value="CICLE_v10030031mg"/>
</dbReference>
<sequence>AKARLIEQQQQEATAPAAAHSSHKQTKKSKTKTKTKAKQSNNINTRLFTQKMALVLYNHQSHNNNMLYMNMNAYEEYMEKRQLFLRSYQFCRKKSLTERMRASLFRVKRVIWLRLKNARRIRKLVWSRLRFICRRRRRFVRLMNQHNYYNNYYSTSNNNNNNNSSCFW</sequence>
<dbReference type="OrthoDB" id="1914706at2759"/>
<dbReference type="InParanoid" id="V4SJH9"/>
<feature type="compositionally biased region" description="Basic residues" evidence="1">
    <location>
        <begin position="21"/>
        <end position="37"/>
    </location>
</feature>
<dbReference type="EMBL" id="KI536978">
    <property type="protein sequence ID" value="ESR37181.1"/>
    <property type="molecule type" value="Genomic_DNA"/>
</dbReference>
<feature type="compositionally biased region" description="Low complexity" evidence="1">
    <location>
        <begin position="7"/>
        <end position="20"/>
    </location>
</feature>
<dbReference type="Proteomes" id="UP000030687">
    <property type="component" value="Unassembled WGS sequence"/>
</dbReference>
<dbReference type="AlphaFoldDB" id="V4SJH9"/>
<feature type="non-terminal residue" evidence="2">
    <location>
        <position position="1"/>
    </location>
</feature>
<keyword evidence="3" id="KW-1185">Reference proteome</keyword>
<dbReference type="OMA" id="MNAYEEY"/>
<protein>
    <submittedName>
        <fullName evidence="2">Uncharacterized protein</fullName>
    </submittedName>
</protein>
<evidence type="ECO:0000313" key="3">
    <source>
        <dbReference type="Proteomes" id="UP000030687"/>
    </source>
</evidence>
<dbReference type="eggNOG" id="ENOG502S6ZZ">
    <property type="taxonomic scope" value="Eukaryota"/>
</dbReference>
<organism evidence="2 3">
    <name type="scientific">Citrus clementina</name>
    <name type="common">Clementine</name>
    <name type="synonym">Citrus deliciosa x Citrus sinensis</name>
    <dbReference type="NCBI Taxonomy" id="85681"/>
    <lineage>
        <taxon>Eukaryota</taxon>
        <taxon>Viridiplantae</taxon>
        <taxon>Streptophyta</taxon>
        <taxon>Embryophyta</taxon>
        <taxon>Tracheophyta</taxon>
        <taxon>Spermatophyta</taxon>
        <taxon>Magnoliopsida</taxon>
        <taxon>eudicotyledons</taxon>
        <taxon>Gunneridae</taxon>
        <taxon>Pentapetalae</taxon>
        <taxon>rosids</taxon>
        <taxon>malvids</taxon>
        <taxon>Sapindales</taxon>
        <taxon>Rutaceae</taxon>
        <taxon>Aurantioideae</taxon>
        <taxon>Citrus</taxon>
    </lineage>
</organism>
<gene>
    <name evidence="2" type="ORF">CICLE_v10030031mg</name>
</gene>